<dbReference type="GO" id="GO:0046983">
    <property type="term" value="F:protein dimerization activity"/>
    <property type="evidence" value="ECO:0007669"/>
    <property type="project" value="InterPro"/>
</dbReference>
<comment type="subcellular location">
    <subcellularLocation>
        <location evidence="2 13">Cell membrane</location>
        <topology evidence="2 13">Multi-pass membrane protein</topology>
    </subcellularLocation>
</comment>
<feature type="transmembrane region" description="Helical" evidence="15">
    <location>
        <begin position="20"/>
        <end position="38"/>
    </location>
</feature>
<dbReference type="SUPFAM" id="SSF55874">
    <property type="entry name" value="ATPase domain of HSP90 chaperone/DNA topoisomerase II/histidine kinase"/>
    <property type="match status" value="1"/>
</dbReference>
<dbReference type="Pfam" id="PF07730">
    <property type="entry name" value="HisKA_3"/>
    <property type="match status" value="1"/>
</dbReference>
<evidence type="ECO:0000256" key="3">
    <source>
        <dbReference type="ARBA" id="ARBA00022475"/>
    </source>
</evidence>
<keyword evidence="19" id="KW-1185">Reference proteome</keyword>
<keyword evidence="9 13" id="KW-0067">ATP-binding</keyword>
<evidence type="ECO:0000256" key="8">
    <source>
        <dbReference type="ARBA" id="ARBA00022777"/>
    </source>
</evidence>
<dbReference type="CDD" id="cd16917">
    <property type="entry name" value="HATPase_UhpB-NarQ-NarX-like"/>
    <property type="match status" value="1"/>
</dbReference>
<feature type="coiled-coil region" evidence="14">
    <location>
        <begin position="112"/>
        <end position="139"/>
    </location>
</feature>
<feature type="domain" description="HAMP" evidence="17">
    <location>
        <begin position="72"/>
        <end position="124"/>
    </location>
</feature>
<evidence type="ECO:0000256" key="4">
    <source>
        <dbReference type="ARBA" id="ARBA00022553"/>
    </source>
</evidence>
<keyword evidence="12 13" id="KW-0472">Membrane</keyword>
<dbReference type="Gene3D" id="3.30.565.10">
    <property type="entry name" value="Histidine kinase-like ATPase, C-terminal domain"/>
    <property type="match status" value="1"/>
</dbReference>
<feature type="domain" description="Histidine kinase" evidence="16">
    <location>
        <begin position="151"/>
        <end position="347"/>
    </location>
</feature>
<evidence type="ECO:0000256" key="5">
    <source>
        <dbReference type="ARBA" id="ARBA00022679"/>
    </source>
</evidence>
<dbReference type="EC" id="2.7.13.3" evidence="13"/>
<evidence type="ECO:0000256" key="14">
    <source>
        <dbReference type="SAM" id="Coils"/>
    </source>
</evidence>
<keyword evidence="10 15" id="KW-1133">Transmembrane helix</keyword>
<dbReference type="InterPro" id="IPR011712">
    <property type="entry name" value="Sig_transdc_His_kin_sub3_dim/P"/>
</dbReference>
<evidence type="ECO:0000313" key="18">
    <source>
        <dbReference type="EMBL" id="SDP52508.1"/>
    </source>
</evidence>
<keyword evidence="8 13" id="KW-0418">Kinase</keyword>
<dbReference type="STRING" id="240303.SAMN05421677_12118"/>
<evidence type="ECO:0000313" key="19">
    <source>
        <dbReference type="Proteomes" id="UP000198860"/>
    </source>
</evidence>
<evidence type="ECO:0000256" key="10">
    <source>
        <dbReference type="ARBA" id="ARBA00022989"/>
    </source>
</evidence>
<evidence type="ECO:0000256" key="7">
    <source>
        <dbReference type="ARBA" id="ARBA00022741"/>
    </source>
</evidence>
<evidence type="ECO:0000256" key="2">
    <source>
        <dbReference type="ARBA" id="ARBA00004651"/>
    </source>
</evidence>
<keyword evidence="5 13" id="KW-0808">Transferase</keyword>
<evidence type="ECO:0000259" key="16">
    <source>
        <dbReference type="PROSITE" id="PS50109"/>
    </source>
</evidence>
<gene>
    <name evidence="18" type="ORF">SAMN05421677_12118</name>
</gene>
<sequence>MLKQLNSIRYMYIRSHLYGLILNTFILLSILLSIYVWFQPDWLSAGAILMFILLYVVLGFIMSLYAGFRSSGDVKHRLDYISMMITQLSRGNFSKRIYFNENDEIAAVGDELNVLGEKLEQQKDSLVKLADEKSELARTAHKAATIEERQRLARDLHDAVSQQLFALTMMAQATEKIFDRRPEKAKEQLQEITQMALQAQTEMRALLLHLRPVHLSGEPLTEGIKTLIEELRQKCQIDFDVDMEDLGELPTSVEEQLFRVVQEALSNILRHANASEVKVEATHDQKEIFLHIADNGVGFDTEDKKANKASYGLKTMRERCEEIGGTYSLRSRKGEGTHIDVRVPVKVNEKGEKE</sequence>
<dbReference type="RefSeq" id="WP_089654215.1">
    <property type="nucleotide sequence ID" value="NZ_FNIZ01000021.1"/>
</dbReference>
<dbReference type="Gene3D" id="1.20.5.1930">
    <property type="match status" value="1"/>
</dbReference>
<dbReference type="SMART" id="SM00387">
    <property type="entry name" value="HATPase_c"/>
    <property type="match status" value="1"/>
</dbReference>
<evidence type="ECO:0000256" key="15">
    <source>
        <dbReference type="SAM" id="Phobius"/>
    </source>
</evidence>
<evidence type="ECO:0000256" key="9">
    <source>
        <dbReference type="ARBA" id="ARBA00022840"/>
    </source>
</evidence>
<dbReference type="InterPro" id="IPR005467">
    <property type="entry name" value="His_kinase_dom"/>
</dbReference>
<dbReference type="InterPro" id="IPR050482">
    <property type="entry name" value="Sensor_HK_TwoCompSys"/>
</dbReference>
<dbReference type="InterPro" id="IPR017202">
    <property type="entry name" value="LiaS/VraS"/>
</dbReference>
<keyword evidence="7 13" id="KW-0547">Nucleotide-binding</keyword>
<evidence type="ECO:0000256" key="12">
    <source>
        <dbReference type="ARBA" id="ARBA00023136"/>
    </source>
</evidence>
<keyword evidence="4" id="KW-0597">Phosphoprotein</keyword>
<reference evidence="19" key="1">
    <citation type="submission" date="2016-10" db="EMBL/GenBank/DDBJ databases">
        <authorList>
            <person name="Varghese N."/>
            <person name="Submissions S."/>
        </authorList>
    </citation>
    <scope>NUCLEOTIDE SEQUENCE [LARGE SCALE GENOMIC DNA]</scope>
    <source>
        <strain evidence="19">CGMCC 1.3703</strain>
    </source>
</reference>
<accession>A0A1H0TFX9</accession>
<name>A0A1H0TFX9_HALAD</name>
<feature type="transmembrane region" description="Helical" evidence="15">
    <location>
        <begin position="44"/>
        <end position="68"/>
    </location>
</feature>
<dbReference type="PROSITE" id="PS50109">
    <property type="entry name" value="HIS_KIN"/>
    <property type="match status" value="1"/>
</dbReference>
<dbReference type="GO" id="GO:0005886">
    <property type="term" value="C:plasma membrane"/>
    <property type="evidence" value="ECO:0007669"/>
    <property type="project" value="UniProtKB-SubCell"/>
</dbReference>
<dbReference type="PANTHER" id="PTHR24421:SF37">
    <property type="entry name" value="SENSOR HISTIDINE KINASE NARS"/>
    <property type="match status" value="1"/>
</dbReference>
<dbReference type="InterPro" id="IPR036890">
    <property type="entry name" value="HATPase_C_sf"/>
</dbReference>
<dbReference type="AlphaFoldDB" id="A0A1H0TFX9"/>
<keyword evidence="6 15" id="KW-0812">Transmembrane</keyword>
<dbReference type="EMBL" id="FNIZ01000021">
    <property type="protein sequence ID" value="SDP52508.1"/>
    <property type="molecule type" value="Genomic_DNA"/>
</dbReference>
<evidence type="ECO:0000256" key="1">
    <source>
        <dbReference type="ARBA" id="ARBA00000085"/>
    </source>
</evidence>
<dbReference type="InterPro" id="IPR003594">
    <property type="entry name" value="HATPase_dom"/>
</dbReference>
<organism evidence="18 19">
    <name type="scientific">Halobacillus aidingensis</name>
    <dbReference type="NCBI Taxonomy" id="240303"/>
    <lineage>
        <taxon>Bacteria</taxon>
        <taxon>Bacillati</taxon>
        <taxon>Bacillota</taxon>
        <taxon>Bacilli</taxon>
        <taxon>Bacillales</taxon>
        <taxon>Bacillaceae</taxon>
        <taxon>Halobacillus</taxon>
    </lineage>
</organism>
<evidence type="ECO:0000256" key="6">
    <source>
        <dbReference type="ARBA" id="ARBA00022692"/>
    </source>
</evidence>
<evidence type="ECO:0000256" key="13">
    <source>
        <dbReference type="PIRNR" id="PIRNR037431"/>
    </source>
</evidence>
<keyword evidence="3 13" id="KW-1003">Cell membrane</keyword>
<protein>
    <recommendedName>
        <fullName evidence="13">Sensor histidine kinase</fullName>
        <ecNumber evidence="13">2.7.13.3</ecNumber>
    </recommendedName>
</protein>
<dbReference type="GO" id="GO:0000155">
    <property type="term" value="F:phosphorelay sensor kinase activity"/>
    <property type="evidence" value="ECO:0007669"/>
    <property type="project" value="UniProtKB-UniRule"/>
</dbReference>
<keyword evidence="11 13" id="KW-0902">Two-component regulatory system</keyword>
<dbReference type="GO" id="GO:0005524">
    <property type="term" value="F:ATP binding"/>
    <property type="evidence" value="ECO:0007669"/>
    <property type="project" value="UniProtKB-UniRule"/>
</dbReference>
<dbReference type="Proteomes" id="UP000198860">
    <property type="component" value="Unassembled WGS sequence"/>
</dbReference>
<dbReference type="Pfam" id="PF02518">
    <property type="entry name" value="HATPase_c"/>
    <property type="match status" value="1"/>
</dbReference>
<comment type="catalytic activity">
    <reaction evidence="1 13">
        <text>ATP + protein L-histidine = ADP + protein N-phospho-L-histidine.</text>
        <dbReference type="EC" id="2.7.13.3"/>
    </reaction>
</comment>
<dbReference type="OrthoDB" id="9795828at2"/>
<dbReference type="Gene3D" id="6.10.340.10">
    <property type="match status" value="1"/>
</dbReference>
<dbReference type="InterPro" id="IPR003660">
    <property type="entry name" value="HAMP_dom"/>
</dbReference>
<dbReference type="PIRSF" id="PIRSF037431">
    <property type="entry name" value="STHK_LiaS"/>
    <property type="match status" value="1"/>
</dbReference>
<evidence type="ECO:0000259" key="17">
    <source>
        <dbReference type="PROSITE" id="PS50885"/>
    </source>
</evidence>
<proteinExistence type="predicted"/>
<dbReference type="PANTHER" id="PTHR24421">
    <property type="entry name" value="NITRATE/NITRITE SENSOR PROTEIN NARX-RELATED"/>
    <property type="match status" value="1"/>
</dbReference>
<evidence type="ECO:0000256" key="11">
    <source>
        <dbReference type="ARBA" id="ARBA00023012"/>
    </source>
</evidence>
<keyword evidence="14" id="KW-0175">Coiled coil</keyword>
<dbReference type="PROSITE" id="PS50885">
    <property type="entry name" value="HAMP"/>
    <property type="match status" value="1"/>
</dbReference>